<dbReference type="PROSITE" id="PS00329">
    <property type="entry name" value="HSP70_2"/>
    <property type="match status" value="1"/>
</dbReference>
<evidence type="ECO:0000256" key="2">
    <source>
        <dbReference type="ARBA" id="ARBA00022741"/>
    </source>
</evidence>
<dbReference type="Gene3D" id="3.90.640.10">
    <property type="entry name" value="Actin, Chain A, domain 4"/>
    <property type="match status" value="1"/>
</dbReference>
<evidence type="ECO:0000313" key="4">
    <source>
        <dbReference type="EMBL" id="XDK24047.1"/>
    </source>
</evidence>
<dbReference type="PANTHER" id="PTHR42749:SF1">
    <property type="entry name" value="CELL SHAPE-DETERMINING PROTEIN MREB"/>
    <property type="match status" value="1"/>
</dbReference>
<dbReference type="InterPro" id="IPR013126">
    <property type="entry name" value="Hsp_70_fam"/>
</dbReference>
<dbReference type="Pfam" id="PF00012">
    <property type="entry name" value="HSP70"/>
    <property type="match status" value="1"/>
</dbReference>
<reference evidence="4" key="1">
    <citation type="submission" date="2024-07" db="EMBL/GenBank/DDBJ databases">
        <title>Genome Analysis of a Potential Novel Vibrio Species Secreting pH- and Thermo-stable Alginate Lyase and its Application in Producing Alginate Oligosaccharides.</title>
        <authorList>
            <person name="Huang H."/>
            <person name="Bao K."/>
        </authorList>
    </citation>
    <scope>NUCLEOTIDE SEQUENCE</scope>
    <source>
        <strain evidence="4">HB236076</strain>
    </source>
</reference>
<keyword evidence="3" id="KW-0067">ATP-binding</keyword>
<accession>A0AB39HBG8</accession>
<dbReference type="EMBL" id="CP162601">
    <property type="protein sequence ID" value="XDK24047.1"/>
    <property type="molecule type" value="Genomic_DNA"/>
</dbReference>
<dbReference type="GO" id="GO:0140662">
    <property type="term" value="F:ATP-dependent protein folding chaperone"/>
    <property type="evidence" value="ECO:0007669"/>
    <property type="project" value="InterPro"/>
</dbReference>
<gene>
    <name evidence="4" type="ORF">AB0763_07335</name>
</gene>
<dbReference type="GO" id="GO:0005524">
    <property type="term" value="F:ATP binding"/>
    <property type="evidence" value="ECO:0007669"/>
    <property type="project" value="UniProtKB-KW"/>
</dbReference>
<dbReference type="SUPFAM" id="SSF53067">
    <property type="entry name" value="Actin-like ATPase domain"/>
    <property type="match status" value="2"/>
</dbReference>
<dbReference type="PANTHER" id="PTHR42749">
    <property type="entry name" value="CELL SHAPE-DETERMINING PROTEIN MREB"/>
    <property type="match status" value="1"/>
</dbReference>
<dbReference type="InterPro" id="IPR018181">
    <property type="entry name" value="Heat_shock_70_CS"/>
</dbReference>
<comment type="similarity">
    <text evidence="1">Belongs to the heat shock protein 70 family.</text>
</comment>
<dbReference type="RefSeq" id="WP_306100095.1">
    <property type="nucleotide sequence ID" value="NZ_CP162601.1"/>
</dbReference>
<dbReference type="PRINTS" id="PR00301">
    <property type="entry name" value="HEATSHOCK70"/>
</dbReference>
<dbReference type="CDD" id="cd10170">
    <property type="entry name" value="ASKHA_NBD_HSP70"/>
    <property type="match status" value="1"/>
</dbReference>
<evidence type="ECO:0000256" key="3">
    <source>
        <dbReference type="ARBA" id="ARBA00022840"/>
    </source>
</evidence>
<organism evidence="4">
    <name type="scientific">Vibrio sp. HB236076</name>
    <dbReference type="NCBI Taxonomy" id="3232307"/>
    <lineage>
        <taxon>Bacteria</taxon>
        <taxon>Pseudomonadati</taxon>
        <taxon>Pseudomonadota</taxon>
        <taxon>Gammaproteobacteria</taxon>
        <taxon>Vibrionales</taxon>
        <taxon>Vibrionaceae</taxon>
        <taxon>Vibrio</taxon>
    </lineage>
</organism>
<dbReference type="Gene3D" id="3.30.420.40">
    <property type="match status" value="2"/>
</dbReference>
<dbReference type="PROSITE" id="PS00297">
    <property type="entry name" value="HSP70_1"/>
    <property type="match status" value="1"/>
</dbReference>
<name>A0AB39HBG8_9VIBR</name>
<sequence>MSEHVYTVGIDLGTTHSVVSYIDNQSDDKQVHILPITQLSAPGQIEQRSQLGSFLYQAHDSEIDPQARQLPWSEHSPLVGAIARNMGTKTPLRLISSAKSWLCHAGVNRRDPLLPVGASEDIDKVSPLKATELYLAHLVAAWSHQFPQHPLSEQSVTITVPASFDPAARDLTAEAARNVGLTQFTLLEEPQAALYRWIEQSGDDWRAQLELGDTVLVVDIGGGTTDLSLVQVSEDEGNLQLDRIAVGEHILLGGDNMDLALAYRLKAKLAQEGKALQPWQIQAMTHACRDAKEALLINTEQHSVPIVVPSRGSKLLGAALKTELTRDEVTQTLVEGFFPQVSVSEQPQQRPRGALTQIGLPYAQDAGITRHIAAFLTKQGQSDTEDPMAAFANFPGMDDGAAHSVDFMKPTAILFNGGVLKAPILAQRLLSVINQWLTDSQAPELKVLSGNDLDLAVAGGAAYYGQVRQGQGVRIRGGLASSYYVGIESSQPAVPGLPAPLEAMCIAPFGLEEGSAIEITSQPFGLIIGEPVSFQFFASTTRQADHAGDHLMDWQDDELVEMPSLQVTLPTGEGRVQGQIVPVTLATSITELGTLKLEAIASDNQQRWQVEFEVRDTGSATQA</sequence>
<protein>
    <submittedName>
        <fullName evidence="4">Hsp70 family protein</fullName>
    </submittedName>
</protein>
<proteinExistence type="inferred from homology"/>
<dbReference type="AlphaFoldDB" id="A0AB39HBG8"/>
<keyword evidence="2" id="KW-0547">Nucleotide-binding</keyword>
<dbReference type="KEGG" id="vih:AB0763_07335"/>
<dbReference type="InterPro" id="IPR043129">
    <property type="entry name" value="ATPase_NBD"/>
</dbReference>
<evidence type="ECO:0000256" key="1">
    <source>
        <dbReference type="ARBA" id="ARBA00007381"/>
    </source>
</evidence>